<evidence type="ECO:0000256" key="5">
    <source>
        <dbReference type="ARBA" id="ARBA00023125"/>
    </source>
</evidence>
<keyword evidence="2" id="KW-0235">DNA replication</keyword>
<comment type="subcellular location">
    <subcellularLocation>
        <location evidence="1">Nucleus</location>
    </subcellularLocation>
</comment>
<dbReference type="FunFam" id="3.40.50.300:FF:001083">
    <property type="entry name" value="Chromosome transmission fidelity factor 18"/>
    <property type="match status" value="1"/>
</dbReference>
<gene>
    <name evidence="11" type="ORF">GWI33_010576</name>
</gene>
<dbReference type="InterPro" id="IPR047854">
    <property type="entry name" value="RFC_lid"/>
</dbReference>
<organism evidence="11 12">
    <name type="scientific">Rhynchophorus ferrugineus</name>
    <name type="common">Red palm weevil</name>
    <name type="synonym">Curculio ferrugineus</name>
    <dbReference type="NCBI Taxonomy" id="354439"/>
    <lineage>
        <taxon>Eukaryota</taxon>
        <taxon>Metazoa</taxon>
        <taxon>Ecdysozoa</taxon>
        <taxon>Arthropoda</taxon>
        <taxon>Hexapoda</taxon>
        <taxon>Insecta</taxon>
        <taxon>Pterygota</taxon>
        <taxon>Neoptera</taxon>
        <taxon>Endopterygota</taxon>
        <taxon>Coleoptera</taxon>
        <taxon>Polyphaga</taxon>
        <taxon>Cucujiformia</taxon>
        <taxon>Curculionidae</taxon>
        <taxon>Dryophthorinae</taxon>
        <taxon>Rhynchophorus</taxon>
    </lineage>
</organism>
<dbReference type="OrthoDB" id="2195431at2759"/>
<dbReference type="Proteomes" id="UP000625711">
    <property type="component" value="Unassembled WGS sequence"/>
</dbReference>
<dbReference type="GO" id="GO:0006260">
    <property type="term" value="P:DNA replication"/>
    <property type="evidence" value="ECO:0007669"/>
    <property type="project" value="UniProtKB-KW"/>
</dbReference>
<dbReference type="InterPro" id="IPR003593">
    <property type="entry name" value="AAA+_ATPase"/>
</dbReference>
<comment type="caution">
    <text evidence="11">The sequence shown here is derived from an EMBL/GenBank/DDBJ whole genome shotgun (WGS) entry which is preliminary data.</text>
</comment>
<dbReference type="PANTHER" id="PTHR46765:SF1">
    <property type="entry name" value="P-LOOP CONTAINING NUCLEOSIDE TRIPHOSPHATE HYDROLASES SUPERFAMILY PROTEIN"/>
    <property type="match status" value="1"/>
</dbReference>
<evidence type="ECO:0000256" key="7">
    <source>
        <dbReference type="ARBA" id="ARBA00023306"/>
    </source>
</evidence>
<sequence length="1025" mass="116791">MDGYPNSDEEFELMYGDELELLNEQDNEDEYINRLPQPKVRKSLNFDAPSRLTDVHDDPNSSIISGCHEIADESVQKDDYESTVGEMEINVDNNILSTTQSTSNSRKRTVEALFGNIEDLLDIDIEEYSAPKRVKADEKCKKDLELIDLIIRKRNDYKTSNNLGAIAINISGITSDAERNKHNISREVPKYPFIRIKDFSKENVYIRIHSEAYEKEESQRIVKEHSFQGVLGESFKKVWSEATSLISIEPVQSSTENADINMLEETNHDNQLWVELYKPRKYFELLSDESTNRTILRWIKLWDKVVFNRNPKIKVTPVVTDNKKRFFNFNELNTKLDEHGRPENKVVLLCGPPGLGKTTLAHMVAKHAGYNVVEINASDDRSVDAFRTALETATQMRSVIDQERRPNCIVFDEIDGAPQTSIDYLVKFIQGTASKTKKGKNKDKPEFILKRPIICICNDVYVPALRPLKQIAFVINFPQTSSVRLAERLVEICRRQQIKTDMGPMTALAEKSNNDIRSCLSVLHFFKSQNKPIGLSDIYKASIGQKDMQKGLFAIWREIFEIKRLKKPTGGNSAPTLKERMQDTLNAVGSFGDHERVAQGVFENFPLLNIKDTNMEETSQALDWFCFNDIFNKYIYTTQNYSLWGYLDYAFVVWHFAFASFQKQKLIYPSAGFEARAKEIRQKAVVAEVLRGMAPSTRCYNAFIPLLLDVLPLLIRIISPPFRPVSLHLYNDEEKRNLLHVASIMADYNLNYIQERKSDGIYEYNLEPNIEDLVIFDKAGDRRKLPSYSNKQLISREIEMEKMRRFEVQSGSSIKPTDLKKSKIQETKKAEVPTKEEKAAPKKSPDLPNHLQKLKSKALNKDKILKLVRYESSLSGAKSEVATSLPTHHVWIVLLCGRKCPGAVCLALERSNKTYDLSTAHLTKKHRIIKKEGLNSSSMAVLFIAFYSLFMGMEISLGPIMVIWVGCGIEEAGAGGDAWIREDSISNVPPAFCFALLNRVGGFGGGEEECNYLAVTSIWSIHITH</sequence>
<keyword evidence="3" id="KW-0547">Nucleotide-binding</keyword>
<keyword evidence="7" id="KW-0131">Cell cycle</keyword>
<dbReference type="PANTHER" id="PTHR46765">
    <property type="entry name" value="P-LOOP CONTAINING NUCLEOSIDE TRIPHOSPHATE HYDROLASES SUPERFAMILY PROTEIN"/>
    <property type="match status" value="1"/>
</dbReference>
<protein>
    <recommendedName>
        <fullName evidence="10">AAA+ ATPase domain-containing protein</fullName>
    </recommendedName>
</protein>
<dbReference type="AlphaFoldDB" id="A0A834MIW2"/>
<evidence type="ECO:0000256" key="6">
    <source>
        <dbReference type="ARBA" id="ARBA00023242"/>
    </source>
</evidence>
<keyword evidence="6" id="KW-0539">Nucleus</keyword>
<dbReference type="EMBL" id="JAACXV010000053">
    <property type="protein sequence ID" value="KAF7285478.1"/>
    <property type="molecule type" value="Genomic_DNA"/>
</dbReference>
<feature type="compositionally biased region" description="Basic and acidic residues" evidence="9">
    <location>
        <begin position="817"/>
        <end position="845"/>
    </location>
</feature>
<accession>A0A834MIW2</accession>
<dbReference type="SUPFAM" id="SSF52540">
    <property type="entry name" value="P-loop containing nucleoside triphosphate hydrolases"/>
    <property type="match status" value="1"/>
</dbReference>
<dbReference type="InterPro" id="IPR053016">
    <property type="entry name" value="CTF18-RFC_complex"/>
</dbReference>
<evidence type="ECO:0000256" key="3">
    <source>
        <dbReference type="ARBA" id="ARBA00022741"/>
    </source>
</evidence>
<keyword evidence="5" id="KW-0238">DNA-binding</keyword>
<evidence type="ECO:0000256" key="2">
    <source>
        <dbReference type="ARBA" id="ARBA00022705"/>
    </source>
</evidence>
<dbReference type="InterPro" id="IPR027417">
    <property type="entry name" value="P-loop_NTPase"/>
</dbReference>
<dbReference type="GO" id="GO:0005634">
    <property type="term" value="C:nucleus"/>
    <property type="evidence" value="ECO:0007669"/>
    <property type="project" value="UniProtKB-SubCell"/>
</dbReference>
<dbReference type="CDD" id="cd00009">
    <property type="entry name" value="AAA"/>
    <property type="match status" value="1"/>
</dbReference>
<name>A0A834MIW2_RHYFE</name>
<dbReference type="GO" id="GO:0003677">
    <property type="term" value="F:DNA binding"/>
    <property type="evidence" value="ECO:0007669"/>
    <property type="project" value="UniProtKB-KW"/>
</dbReference>
<dbReference type="Gene3D" id="3.40.50.300">
    <property type="entry name" value="P-loop containing nucleotide triphosphate hydrolases"/>
    <property type="match status" value="1"/>
</dbReference>
<dbReference type="InterPro" id="IPR003959">
    <property type="entry name" value="ATPase_AAA_core"/>
</dbReference>
<evidence type="ECO:0000313" key="11">
    <source>
        <dbReference type="EMBL" id="KAF7285478.1"/>
    </source>
</evidence>
<evidence type="ECO:0000256" key="9">
    <source>
        <dbReference type="SAM" id="MobiDB-lite"/>
    </source>
</evidence>
<dbReference type="Gene3D" id="1.10.8.60">
    <property type="match status" value="1"/>
</dbReference>
<keyword evidence="12" id="KW-1185">Reference proteome</keyword>
<evidence type="ECO:0000256" key="1">
    <source>
        <dbReference type="ARBA" id="ARBA00004123"/>
    </source>
</evidence>
<evidence type="ECO:0000313" key="12">
    <source>
        <dbReference type="Proteomes" id="UP000625711"/>
    </source>
</evidence>
<evidence type="ECO:0000256" key="8">
    <source>
        <dbReference type="ARBA" id="ARBA00043975"/>
    </source>
</evidence>
<evidence type="ECO:0000259" key="10">
    <source>
        <dbReference type="SMART" id="SM00382"/>
    </source>
</evidence>
<comment type="similarity">
    <text evidence="8">Belongs to the activator 1 small subunits family. CTF18 subfamily.</text>
</comment>
<dbReference type="GO" id="GO:0016887">
    <property type="term" value="F:ATP hydrolysis activity"/>
    <property type="evidence" value="ECO:0007669"/>
    <property type="project" value="InterPro"/>
</dbReference>
<dbReference type="CDD" id="cd18140">
    <property type="entry name" value="HLD_clamp_RFC"/>
    <property type="match status" value="1"/>
</dbReference>
<proteinExistence type="inferred from homology"/>
<dbReference type="SMART" id="SM00382">
    <property type="entry name" value="AAA"/>
    <property type="match status" value="1"/>
</dbReference>
<dbReference type="GO" id="GO:0005524">
    <property type="term" value="F:ATP binding"/>
    <property type="evidence" value="ECO:0007669"/>
    <property type="project" value="UniProtKB-KW"/>
</dbReference>
<keyword evidence="4" id="KW-0067">ATP-binding</keyword>
<feature type="region of interest" description="Disordered" evidence="9">
    <location>
        <begin position="809"/>
        <end position="851"/>
    </location>
</feature>
<dbReference type="Pfam" id="PF00004">
    <property type="entry name" value="AAA"/>
    <property type="match status" value="1"/>
</dbReference>
<reference evidence="11" key="1">
    <citation type="submission" date="2020-08" db="EMBL/GenBank/DDBJ databases">
        <title>Genome sequencing and assembly of the red palm weevil Rhynchophorus ferrugineus.</title>
        <authorList>
            <person name="Dias G.B."/>
            <person name="Bergman C.M."/>
            <person name="Manee M."/>
        </authorList>
    </citation>
    <scope>NUCLEOTIDE SEQUENCE</scope>
    <source>
        <strain evidence="11">AA-2017</strain>
        <tissue evidence="11">Whole larva</tissue>
    </source>
</reference>
<feature type="domain" description="AAA+ ATPase" evidence="10">
    <location>
        <begin position="343"/>
        <end position="491"/>
    </location>
</feature>
<evidence type="ECO:0000256" key="4">
    <source>
        <dbReference type="ARBA" id="ARBA00022840"/>
    </source>
</evidence>